<organism evidence="1">
    <name type="scientific">uncultured spirochete</name>
    <dbReference type="NCBI Taxonomy" id="156406"/>
    <lineage>
        <taxon>Bacteria</taxon>
        <taxon>Pseudomonadati</taxon>
        <taxon>Spirochaetota</taxon>
        <taxon>Spirochaetia</taxon>
        <taxon>Spirochaetales</taxon>
        <taxon>environmental samples</taxon>
    </lineage>
</organism>
<accession>A0A3P3XIS4</accession>
<gene>
    <name evidence="1" type="ORF">SPIROBIBN47_280008</name>
</gene>
<dbReference type="Gene3D" id="3.40.190.10">
    <property type="entry name" value="Periplasmic binding protein-like II"/>
    <property type="match status" value="1"/>
</dbReference>
<name>A0A3P3XIS4_9SPIR</name>
<sequence length="449" mass="50535">MKREGFFRGVQACVGAMALCVLVLFNSCNQSPQSALIWTDIPELVVAAQLFNRENDQFAVDVEYKENAATALMKTNKPPSLIIAKFLLSKPVIRKLDPLDDLFSRYYVDPNDMYSALLDAGKQGVQQILLPVSFDCMVLVERKSDSLGAGASMLDLDAIREAGDKFTRTEKGVLSAMGFSSVWNMEFAESWLLAQDAGFSPNPNWKQTSVPKSGDAKTWPLLWNKDRLEQSVLALNSLDSKVKKDDADAFAFSYFNKPGYQLVLENRVLFWPMKASDFFKLPYSAKSQLRYRYPAANQKLILTEGTRYLGVPKGAKGKKAAFAFSKWLLTPANQEKIWKEMETQRLLPDHVGPLDGFSSLKQTNETVLSRYFPEYAQNKIVAGTLRSPVALPDYWDSFSRDFFWVWLKTMLTSGEGTESDAQKGTIGEDFQASFEQYLGTMPDWLASSR</sequence>
<evidence type="ECO:0000313" key="1">
    <source>
        <dbReference type="EMBL" id="SLM13059.1"/>
    </source>
</evidence>
<evidence type="ECO:0008006" key="2">
    <source>
        <dbReference type="Google" id="ProtNLM"/>
    </source>
</evidence>
<dbReference type="EMBL" id="FWDM01000021">
    <property type="protein sequence ID" value="SLM13059.1"/>
    <property type="molecule type" value="Genomic_DNA"/>
</dbReference>
<dbReference type="AlphaFoldDB" id="A0A3P3XIS4"/>
<protein>
    <recommendedName>
        <fullName evidence="2">Extracellular solute-binding protein family 1</fullName>
    </recommendedName>
</protein>
<reference evidence="1" key="1">
    <citation type="submission" date="2017-02" db="EMBL/GenBank/DDBJ databases">
        <authorList>
            <person name="Regsiter A."/>
            <person name="William W."/>
        </authorList>
    </citation>
    <scope>NUCLEOTIDE SEQUENCE</scope>
    <source>
        <strain evidence="1">Bib</strain>
    </source>
</reference>
<dbReference type="SUPFAM" id="SSF53850">
    <property type="entry name" value="Periplasmic binding protein-like II"/>
    <property type="match status" value="1"/>
</dbReference>
<proteinExistence type="predicted"/>